<keyword evidence="3 7" id="KW-0812">Transmembrane</keyword>
<evidence type="ECO:0000313" key="11">
    <source>
        <dbReference type="Proteomes" id="UP000887568"/>
    </source>
</evidence>
<dbReference type="PROSITE" id="PS51382">
    <property type="entry name" value="SPX"/>
    <property type="match status" value="1"/>
</dbReference>
<protein>
    <recommendedName>
        <fullName evidence="12">Xenotropic and polytropic retrovirus receptor 1</fullName>
    </recommendedName>
</protein>
<dbReference type="GO" id="GO:0005886">
    <property type="term" value="C:plasma membrane"/>
    <property type="evidence" value="ECO:0007669"/>
    <property type="project" value="TreeGrafter"/>
</dbReference>
<organism evidence="10 11">
    <name type="scientific">Patiria miniata</name>
    <name type="common">Bat star</name>
    <name type="synonym">Asterina miniata</name>
    <dbReference type="NCBI Taxonomy" id="46514"/>
    <lineage>
        <taxon>Eukaryota</taxon>
        <taxon>Metazoa</taxon>
        <taxon>Echinodermata</taxon>
        <taxon>Eleutherozoa</taxon>
        <taxon>Asterozoa</taxon>
        <taxon>Asteroidea</taxon>
        <taxon>Valvatacea</taxon>
        <taxon>Valvatida</taxon>
        <taxon>Asterinidae</taxon>
        <taxon>Patiria</taxon>
    </lineage>
</organism>
<feature type="domain" description="SPX" evidence="9">
    <location>
        <begin position="1"/>
        <end position="179"/>
    </location>
</feature>
<feature type="domain" description="EXS" evidence="8">
    <location>
        <begin position="431"/>
        <end position="632"/>
    </location>
</feature>
<dbReference type="OMA" id="ETSHFYT"/>
<keyword evidence="5 7" id="KW-0472">Membrane</keyword>
<sequence>MRFTEHLGAHLTPEWRKQYIKYEELKILLYDAQEESPDPEVAGEAMVERHFARFEEKFLKLCEKELTKINTFFSEKEAEAMRRFAQLTDELRQVDSQTVANSAALRRRRSSMFILDNSEVKVAKSDRRKVSDLKLAFSEFYLSLILLQNYQKLNFTGFRKILKKYDKMMKSTRGAEFRVAKVEPAPFYTNKHVDNLILETETSYINDLEEGNRQKAMNKLRVPPLGAKGTNWTTFRMGLFSGIFLVLLMLIVLAGIFIPIHEDCWPAVRMYRGMFLIILHIFLLGLNTYGWRKCGVNHVLIFELDPRNNLSHEDFIEMSMFFADLWGISILGFIYLSLWPSVPSYISPLILAGFMLAFLLNPTKTMNHRARFWLLRILAHILVAPFHAVGFADFWLADQLNSLTTVLLDMEFLICYYICEVGWVQNQCYYRCNTYSYFARAIVACLPAWFRFAQCLRRYRDTRQAFPHLVNAGKYSTTFFVVIFASLVSTTIDDYAHFYQNPLFYIWMLSAFISSCYTLTWDLKMDWGLLEISAESKLLRKEIVYWDKYYYFAMVEDFLLRFIWTVSVSLELLGAVHGDILRSILAPLEVFRRFVWNFFRLENEHLNNCGQFRAVRDISIKPDKEKEEENPKRVEDMMDDEGQVPLRKHKESRGEVRFDETYLRQRITSSEEDQENKNNSSGFELSNGPEIRNTAVRIRFQLGDDDGGNNEAEV</sequence>
<evidence type="ECO:0000256" key="1">
    <source>
        <dbReference type="ARBA" id="ARBA00004141"/>
    </source>
</evidence>
<dbReference type="PANTHER" id="PTHR10783">
    <property type="entry name" value="XENOTROPIC AND POLYTROPIC RETROVIRUS RECEPTOR 1-RELATED"/>
    <property type="match status" value="1"/>
</dbReference>
<dbReference type="Proteomes" id="UP000887568">
    <property type="component" value="Unplaced"/>
</dbReference>
<proteinExistence type="inferred from homology"/>
<feature type="transmembrane region" description="Helical" evidence="7">
    <location>
        <begin position="435"/>
        <end position="452"/>
    </location>
</feature>
<dbReference type="GO" id="GO:0006817">
    <property type="term" value="P:phosphate ion transport"/>
    <property type="evidence" value="ECO:0007669"/>
    <property type="project" value="TreeGrafter"/>
</dbReference>
<dbReference type="InterPro" id="IPR004342">
    <property type="entry name" value="EXS_C"/>
</dbReference>
<feature type="transmembrane region" description="Helical" evidence="7">
    <location>
        <begin position="504"/>
        <end position="523"/>
    </location>
</feature>
<dbReference type="GO" id="GO:0000822">
    <property type="term" value="F:inositol hexakisphosphate binding"/>
    <property type="evidence" value="ECO:0007669"/>
    <property type="project" value="TreeGrafter"/>
</dbReference>
<keyword evidence="4 7" id="KW-1133">Transmembrane helix</keyword>
<evidence type="ECO:0000256" key="6">
    <source>
        <dbReference type="SAM" id="MobiDB-lite"/>
    </source>
</evidence>
<comment type="similarity">
    <text evidence="2">Belongs to the SYG1 (TC 2.A.94) family.</text>
</comment>
<evidence type="ECO:0000256" key="3">
    <source>
        <dbReference type="ARBA" id="ARBA00022692"/>
    </source>
</evidence>
<keyword evidence="11" id="KW-1185">Reference proteome</keyword>
<evidence type="ECO:0000256" key="4">
    <source>
        <dbReference type="ARBA" id="ARBA00022989"/>
    </source>
</evidence>
<comment type="subcellular location">
    <subcellularLocation>
        <location evidence="1">Membrane</location>
        <topology evidence="1">Multi-pass membrane protein</topology>
    </subcellularLocation>
</comment>
<feature type="transmembrane region" description="Helical" evidence="7">
    <location>
        <begin position="373"/>
        <end position="397"/>
    </location>
</feature>
<feature type="region of interest" description="Disordered" evidence="6">
    <location>
        <begin position="665"/>
        <end position="690"/>
    </location>
</feature>
<evidence type="ECO:0000256" key="2">
    <source>
        <dbReference type="ARBA" id="ARBA00009665"/>
    </source>
</evidence>
<dbReference type="GO" id="GO:0016036">
    <property type="term" value="P:cellular response to phosphate starvation"/>
    <property type="evidence" value="ECO:0007669"/>
    <property type="project" value="TreeGrafter"/>
</dbReference>
<evidence type="ECO:0008006" key="12">
    <source>
        <dbReference type="Google" id="ProtNLM"/>
    </source>
</evidence>
<dbReference type="RefSeq" id="XP_038063830.1">
    <property type="nucleotide sequence ID" value="XM_038207902.1"/>
</dbReference>
<dbReference type="CTD" id="9213"/>
<dbReference type="GeneID" id="119734404"/>
<dbReference type="Pfam" id="PF03124">
    <property type="entry name" value="EXS"/>
    <property type="match status" value="1"/>
</dbReference>
<evidence type="ECO:0000259" key="8">
    <source>
        <dbReference type="PROSITE" id="PS51380"/>
    </source>
</evidence>
<dbReference type="EnsemblMetazoa" id="XM_038207902.1">
    <property type="protein sequence ID" value="XP_038063830.1"/>
    <property type="gene ID" value="LOC119734404"/>
</dbReference>
<dbReference type="CDD" id="cd14477">
    <property type="entry name" value="SPX_XPR1_like"/>
    <property type="match status" value="1"/>
</dbReference>
<evidence type="ECO:0000259" key="9">
    <source>
        <dbReference type="PROSITE" id="PS51382"/>
    </source>
</evidence>
<name>A0A914AIM3_PATMI</name>
<accession>A0A914AIM3</accession>
<feature type="transmembrane region" description="Helical" evidence="7">
    <location>
        <begin position="270"/>
        <end position="289"/>
    </location>
</feature>
<evidence type="ECO:0000256" key="7">
    <source>
        <dbReference type="SAM" id="Phobius"/>
    </source>
</evidence>
<feature type="transmembrane region" description="Helical" evidence="7">
    <location>
        <begin position="238"/>
        <end position="258"/>
    </location>
</feature>
<feature type="transmembrane region" description="Helical" evidence="7">
    <location>
        <begin position="342"/>
        <end position="361"/>
    </location>
</feature>
<dbReference type="AlphaFoldDB" id="A0A914AIM3"/>
<feature type="transmembrane region" description="Helical" evidence="7">
    <location>
        <begin position="315"/>
        <end position="336"/>
    </location>
</feature>
<dbReference type="Pfam" id="PF03105">
    <property type="entry name" value="SPX"/>
    <property type="match status" value="2"/>
</dbReference>
<dbReference type="PROSITE" id="PS51380">
    <property type="entry name" value="EXS"/>
    <property type="match status" value="1"/>
</dbReference>
<evidence type="ECO:0000313" key="10">
    <source>
        <dbReference type="EnsemblMetazoa" id="XP_038063830.1"/>
    </source>
</evidence>
<dbReference type="InterPro" id="IPR004331">
    <property type="entry name" value="SPX_dom"/>
</dbReference>
<dbReference type="PANTHER" id="PTHR10783:SF103">
    <property type="entry name" value="SOLUTE CARRIER FAMILY 53 MEMBER 1"/>
    <property type="match status" value="1"/>
</dbReference>
<evidence type="ECO:0000256" key="5">
    <source>
        <dbReference type="ARBA" id="ARBA00023136"/>
    </source>
</evidence>
<dbReference type="GO" id="GO:0005794">
    <property type="term" value="C:Golgi apparatus"/>
    <property type="evidence" value="ECO:0007669"/>
    <property type="project" value="TreeGrafter"/>
</dbReference>
<reference evidence="10" key="1">
    <citation type="submission" date="2022-11" db="UniProtKB">
        <authorList>
            <consortium name="EnsemblMetazoa"/>
        </authorList>
    </citation>
    <scope>IDENTIFICATION</scope>
</reference>
<feature type="transmembrane region" description="Helical" evidence="7">
    <location>
        <begin position="472"/>
        <end position="492"/>
    </location>
</feature>
<dbReference type="OrthoDB" id="9970435at2759"/>